<evidence type="ECO:0000256" key="4">
    <source>
        <dbReference type="ARBA" id="ARBA00022737"/>
    </source>
</evidence>
<evidence type="ECO:0000256" key="1">
    <source>
        <dbReference type="ARBA" id="ARBA00005354"/>
    </source>
</evidence>
<dbReference type="FunFam" id="1.10.510.10:FF:000066">
    <property type="entry name" value="Serine/threonine-protein kinase DCLK1 isoform 2"/>
    <property type="match status" value="1"/>
</dbReference>
<dbReference type="Pfam" id="PF03607">
    <property type="entry name" value="DCX"/>
    <property type="match status" value="2"/>
</dbReference>
<feature type="domain" description="Protein kinase" evidence="12">
    <location>
        <begin position="541"/>
        <end position="798"/>
    </location>
</feature>
<feature type="compositionally biased region" description="Polar residues" evidence="11">
    <location>
        <begin position="1077"/>
        <end position="1104"/>
    </location>
</feature>
<name>A0AAD5KYL8_9CRUS</name>
<dbReference type="InterPro" id="IPR000719">
    <property type="entry name" value="Prot_kinase_dom"/>
</dbReference>
<evidence type="ECO:0000256" key="11">
    <source>
        <dbReference type="SAM" id="MobiDB-lite"/>
    </source>
</evidence>
<keyword evidence="5 10" id="KW-0547">Nucleotide-binding</keyword>
<dbReference type="PROSITE" id="PS00108">
    <property type="entry name" value="PROTEIN_KINASE_ST"/>
    <property type="match status" value="1"/>
</dbReference>
<keyword evidence="15" id="KW-1185">Reference proteome</keyword>
<reference evidence="14 15" key="1">
    <citation type="submission" date="2022-05" db="EMBL/GenBank/DDBJ databases">
        <title>A multi-omics perspective on studying reproductive biology in Daphnia sinensis.</title>
        <authorList>
            <person name="Jia J."/>
        </authorList>
    </citation>
    <scope>NUCLEOTIDE SEQUENCE [LARGE SCALE GENOMIC DNA]</scope>
    <source>
        <strain evidence="14 15">WSL</strain>
    </source>
</reference>
<comment type="caution">
    <text evidence="14">The sequence shown here is derived from an EMBL/GenBank/DDBJ whole genome shotgun (WGS) entry which is preliminary data.</text>
</comment>
<dbReference type="CDD" id="cd16109">
    <property type="entry name" value="DCX1"/>
    <property type="match status" value="1"/>
</dbReference>
<feature type="compositionally biased region" description="Low complexity" evidence="11">
    <location>
        <begin position="15"/>
        <end position="33"/>
    </location>
</feature>
<keyword evidence="4" id="KW-0677">Repeat</keyword>
<evidence type="ECO:0000313" key="14">
    <source>
        <dbReference type="EMBL" id="KAI9563091.1"/>
    </source>
</evidence>
<comment type="catalytic activity">
    <reaction evidence="9">
        <text>L-seryl-[protein] + ATP = O-phospho-L-seryl-[protein] + ADP + H(+)</text>
        <dbReference type="Rhea" id="RHEA:17989"/>
        <dbReference type="Rhea" id="RHEA-COMP:9863"/>
        <dbReference type="Rhea" id="RHEA-COMP:11604"/>
        <dbReference type="ChEBI" id="CHEBI:15378"/>
        <dbReference type="ChEBI" id="CHEBI:29999"/>
        <dbReference type="ChEBI" id="CHEBI:30616"/>
        <dbReference type="ChEBI" id="CHEBI:83421"/>
        <dbReference type="ChEBI" id="CHEBI:456216"/>
        <dbReference type="EC" id="2.7.11.1"/>
    </reaction>
</comment>
<dbReference type="GO" id="GO:0035556">
    <property type="term" value="P:intracellular signal transduction"/>
    <property type="evidence" value="ECO:0007669"/>
    <property type="project" value="InterPro"/>
</dbReference>
<evidence type="ECO:0000313" key="15">
    <source>
        <dbReference type="Proteomes" id="UP000820818"/>
    </source>
</evidence>
<dbReference type="PROSITE" id="PS50011">
    <property type="entry name" value="PROTEIN_KINASE_DOM"/>
    <property type="match status" value="1"/>
</dbReference>
<evidence type="ECO:0000256" key="6">
    <source>
        <dbReference type="ARBA" id="ARBA00022840"/>
    </source>
</evidence>
<feature type="compositionally biased region" description="Low complexity" evidence="11">
    <location>
        <begin position="464"/>
        <end position="478"/>
    </location>
</feature>
<dbReference type="InterPro" id="IPR017441">
    <property type="entry name" value="Protein_kinase_ATP_BS"/>
</dbReference>
<dbReference type="Gene3D" id="3.10.20.230">
    <property type="entry name" value="Doublecortin domain"/>
    <property type="match status" value="2"/>
</dbReference>
<feature type="domain" description="Doublecortin" evidence="13">
    <location>
        <begin position="356"/>
        <end position="439"/>
    </location>
</feature>
<feature type="domain" description="Doublecortin" evidence="13">
    <location>
        <begin position="196"/>
        <end position="281"/>
    </location>
</feature>
<feature type="binding site" evidence="10">
    <location>
        <position position="570"/>
    </location>
    <ligand>
        <name>ATP</name>
        <dbReference type="ChEBI" id="CHEBI:30616"/>
    </ligand>
</feature>
<evidence type="ECO:0000256" key="9">
    <source>
        <dbReference type="ARBA" id="ARBA00048679"/>
    </source>
</evidence>
<dbReference type="GO" id="GO:0004674">
    <property type="term" value="F:protein serine/threonine kinase activity"/>
    <property type="evidence" value="ECO:0007669"/>
    <property type="project" value="UniProtKB-EC"/>
</dbReference>
<dbReference type="InterPro" id="IPR008271">
    <property type="entry name" value="Ser/Thr_kinase_AS"/>
</dbReference>
<dbReference type="SMART" id="SM00220">
    <property type="entry name" value="S_TKc"/>
    <property type="match status" value="1"/>
</dbReference>
<evidence type="ECO:0000256" key="2">
    <source>
        <dbReference type="ARBA" id="ARBA00012513"/>
    </source>
</evidence>
<comment type="similarity">
    <text evidence="1">Belongs to the protein kinase superfamily. CAMK Ser/Thr protein kinase family. CaMK subfamily.</text>
</comment>
<dbReference type="CDD" id="cd17069">
    <property type="entry name" value="DCX2"/>
    <property type="match status" value="1"/>
</dbReference>
<feature type="compositionally biased region" description="Polar residues" evidence="11">
    <location>
        <begin position="118"/>
        <end position="131"/>
    </location>
</feature>
<gene>
    <name evidence="14" type="ORF">GHT06_010548</name>
</gene>
<dbReference type="InterPro" id="IPR011009">
    <property type="entry name" value="Kinase-like_dom_sf"/>
</dbReference>
<feature type="compositionally biased region" description="Basic and acidic residues" evidence="11">
    <location>
        <begin position="100"/>
        <end position="114"/>
    </location>
</feature>
<evidence type="ECO:0000256" key="3">
    <source>
        <dbReference type="ARBA" id="ARBA00022553"/>
    </source>
</evidence>
<comment type="catalytic activity">
    <reaction evidence="8">
        <text>L-threonyl-[protein] + ATP = O-phospho-L-threonyl-[protein] + ADP + H(+)</text>
        <dbReference type="Rhea" id="RHEA:46608"/>
        <dbReference type="Rhea" id="RHEA-COMP:11060"/>
        <dbReference type="Rhea" id="RHEA-COMP:11605"/>
        <dbReference type="ChEBI" id="CHEBI:15378"/>
        <dbReference type="ChEBI" id="CHEBI:30013"/>
        <dbReference type="ChEBI" id="CHEBI:30616"/>
        <dbReference type="ChEBI" id="CHEBI:61977"/>
        <dbReference type="ChEBI" id="CHEBI:456216"/>
        <dbReference type="EC" id="2.7.11.1"/>
    </reaction>
</comment>
<organism evidence="14 15">
    <name type="scientific">Daphnia sinensis</name>
    <dbReference type="NCBI Taxonomy" id="1820382"/>
    <lineage>
        <taxon>Eukaryota</taxon>
        <taxon>Metazoa</taxon>
        <taxon>Ecdysozoa</taxon>
        <taxon>Arthropoda</taxon>
        <taxon>Crustacea</taxon>
        <taxon>Branchiopoda</taxon>
        <taxon>Diplostraca</taxon>
        <taxon>Cladocera</taxon>
        <taxon>Anomopoda</taxon>
        <taxon>Daphniidae</taxon>
        <taxon>Daphnia</taxon>
        <taxon>Daphnia similis group</taxon>
    </lineage>
</organism>
<dbReference type="SUPFAM" id="SSF89837">
    <property type="entry name" value="Doublecortin (DC)"/>
    <property type="match status" value="2"/>
</dbReference>
<dbReference type="EC" id="2.7.11.1" evidence="2"/>
<dbReference type="SUPFAM" id="SSF56112">
    <property type="entry name" value="Protein kinase-like (PK-like)"/>
    <property type="match status" value="1"/>
</dbReference>
<feature type="region of interest" description="Disordered" evidence="11">
    <location>
        <begin position="456"/>
        <end position="492"/>
    </location>
</feature>
<evidence type="ECO:0000259" key="12">
    <source>
        <dbReference type="PROSITE" id="PS50011"/>
    </source>
</evidence>
<feature type="region of interest" description="Disordered" evidence="11">
    <location>
        <begin position="1063"/>
        <end position="1104"/>
    </location>
</feature>
<protein>
    <recommendedName>
        <fullName evidence="2">non-specific serine/threonine protein kinase</fullName>
        <ecNumber evidence="2">2.7.11.1</ecNumber>
    </recommendedName>
    <alternativeName>
        <fullName evidence="7">Doublecortin-like and CAM kinase-like protein</fullName>
    </alternativeName>
</protein>
<dbReference type="Proteomes" id="UP000820818">
    <property type="component" value="Linkage Group LG2"/>
</dbReference>
<proteinExistence type="inferred from homology"/>
<dbReference type="InterPro" id="IPR003533">
    <property type="entry name" value="Doublecortin_dom"/>
</dbReference>
<dbReference type="GO" id="GO:0005524">
    <property type="term" value="F:ATP binding"/>
    <property type="evidence" value="ECO:0007669"/>
    <property type="project" value="UniProtKB-UniRule"/>
</dbReference>
<evidence type="ECO:0000256" key="8">
    <source>
        <dbReference type="ARBA" id="ARBA00047899"/>
    </source>
</evidence>
<dbReference type="GO" id="GO:0007417">
    <property type="term" value="P:central nervous system development"/>
    <property type="evidence" value="ECO:0007669"/>
    <property type="project" value="UniProtKB-ARBA"/>
</dbReference>
<dbReference type="Gene3D" id="1.10.510.10">
    <property type="entry name" value="Transferase(Phosphotransferase) domain 1"/>
    <property type="match status" value="1"/>
</dbReference>
<evidence type="ECO:0000259" key="13">
    <source>
        <dbReference type="PROSITE" id="PS50309"/>
    </source>
</evidence>
<evidence type="ECO:0000256" key="10">
    <source>
        <dbReference type="PROSITE-ProRule" id="PRU10141"/>
    </source>
</evidence>
<dbReference type="SMART" id="SM00537">
    <property type="entry name" value="DCX"/>
    <property type="match status" value="2"/>
</dbReference>
<dbReference type="PROSITE" id="PS50309">
    <property type="entry name" value="DC"/>
    <property type="match status" value="2"/>
</dbReference>
<dbReference type="FunFam" id="3.10.20.230:FF:000001">
    <property type="entry name" value="serine/threonine-protein kinase DCLK1 isoform X1"/>
    <property type="match status" value="1"/>
</dbReference>
<evidence type="ECO:0000256" key="7">
    <source>
        <dbReference type="ARBA" id="ARBA00031092"/>
    </source>
</evidence>
<dbReference type="Pfam" id="PF00069">
    <property type="entry name" value="Pkinase"/>
    <property type="match status" value="1"/>
</dbReference>
<dbReference type="PANTHER" id="PTHR24347">
    <property type="entry name" value="SERINE/THREONINE-PROTEIN KINASE"/>
    <property type="match status" value="1"/>
</dbReference>
<dbReference type="PROSITE" id="PS00107">
    <property type="entry name" value="PROTEIN_KINASE_ATP"/>
    <property type="match status" value="1"/>
</dbReference>
<dbReference type="EMBL" id="WJBH02000002">
    <property type="protein sequence ID" value="KAI9563091.1"/>
    <property type="molecule type" value="Genomic_DNA"/>
</dbReference>
<sequence>MSATKVKSLLPPPSVESSFSSSGSCSAEGSVPSDCSAKTSPGTSPAHLPRNRPKSMIPKIQLPPRPSTAQLRPANKHRLSLGKPVSLKEIRSSSVGNAPVKEDQFSNESMEVKRRNSKGTNGHIRSSSLSNGRDRLSLYAPSYSASEESCSEKSREEISELMTHSLITTTGTSNNNDKLAKNRKPLALKSAEKKARKVKFYRNGDRFFKGVTLAVSAEKYRTFDSLLSELNRLVGDRVNLHQGVRFIFTTDGSKINTIDELQDGECYVCASSDQFKKLEYTKCAGTTAMRRSRITYGQGAICREASMISGLDQWKERRSKNHANNNSNGASSSVYSTSMGNAGDSSIRWAEYMKPRLITIIRNGSRPRKAVRLLLNKKTAFTYEQVLSDITEAIRPDSGNVRKLYTADGRQVGCLADFFGPDFIFIAYGNEKFSHDDFDLTSNEIKYLPPFIARSPMNTRRGKSGSSRTGYTGGTSQTHRSPSNGRAGGSMGKSMVVGVAGVDVEQRPRDSSLPRVYEDPDELASSNQMVVDVPIVVEIRYEIGRIIGDGNFAVVREGIDRRTRDRFALKLIDKKRCQGKEVVLESEVQVLGRLRHPNVVKLYDVIDANSILCLVLELVEGGDLFDAIAAAGKFSEPEAKRMTFDLASALSYLHSLNIVHRDVKPENLFVVNLPDGMRSLKLGDFGLAEETHQLLYTVCGTPTYVAPEILLETGYWLKVDVWAMGVIVFILLCGYPPFVSPTNDQEELFETILAGHFEFASPYWDDASQMAKDIITLMLQTDPELRFSAMEVLQHPWLTEDEDWPDTQQCSRLGLHFDTSHSVTELSAAQATAKKSPKSLITTTALEMPLKFMWKCGSPRRRLPLNLKMDFKWSYDQQEPSLFIPYMFDTPNSHMAAVHSVDFGYCLDLNTDSVQCYLENESNEEIDIETITPISHFDLGTKQTVEQYQQILTNGSIHSNGQDAEGAVLQMKEADEYPGAVDTQQNSMDVGDSLPASRESREWQYVQYTDTYGSTQCFAVNNEAHDQKGQVAESQTQHQPLPLEPDCNRSQLYRLLNLSSDANHSTGIEPTNIEPATESTCLTQSDSGENNTQSDPPSGNVSSTDQMIVMADLTVLVKKIAEQDSSIVQSEVPHKEEKSACLPNPTQFEAKVAHYPITGDLGLEPEKLPDSTRHSEEIIFDAVGPSPSNPESALHPNPASIEIGPFCTALGIFSSVFYMTALPPNQNKLQAEELKNGVIVELHNRWLQNKDTRKNFVRVLCLLFDIRLDWTNPCVVIRLFRKSLIPLLAERADLVRCFTAPATRRASHSRWKPQKESNPHQQISQFDSAVFVIPPDGFEEPLSNPIKTKSKVINSNLADSKPVTGKGRKPTQGQQLLDLQTRFDAFRRAQRKHNTAFLRHISLIQRQLEDVKRYTSKRLYQDRRRSMPNPTVLKPTPDLFTLLSNEFLRLLGWWSWRAPATNGQLDAVDEMADRVSIEVNILFKGELELFKFRWDFILAIYF</sequence>
<evidence type="ECO:0000256" key="5">
    <source>
        <dbReference type="ARBA" id="ARBA00022741"/>
    </source>
</evidence>
<dbReference type="InterPro" id="IPR036572">
    <property type="entry name" value="Doublecortin_dom_sf"/>
</dbReference>
<accession>A0AAD5KYL8</accession>
<feature type="region of interest" description="Disordered" evidence="11">
    <location>
        <begin position="1"/>
        <end position="133"/>
    </location>
</feature>
<keyword evidence="6 10" id="KW-0067">ATP-binding</keyword>
<keyword evidence="3" id="KW-0597">Phosphoprotein</keyword>